<reference evidence="10" key="1">
    <citation type="submission" date="2025-08" db="UniProtKB">
        <authorList>
            <consortium name="Ensembl"/>
        </authorList>
    </citation>
    <scope>IDENTIFICATION</scope>
</reference>
<evidence type="ECO:0000313" key="11">
    <source>
        <dbReference type="Proteomes" id="UP000261640"/>
    </source>
</evidence>
<dbReference type="Proteomes" id="UP000261640">
    <property type="component" value="Unplaced"/>
</dbReference>
<evidence type="ECO:0000256" key="3">
    <source>
        <dbReference type="ARBA" id="ARBA00022771"/>
    </source>
</evidence>
<dbReference type="Pfam" id="PF13832">
    <property type="entry name" value="zf-HC5HC2H_2"/>
    <property type="match status" value="1"/>
</dbReference>
<dbReference type="FunFam" id="3.30.40.10:FF:000030">
    <property type="entry name" value="Protein Jade-1 isoform 1"/>
    <property type="match status" value="1"/>
</dbReference>
<evidence type="ECO:0000256" key="2">
    <source>
        <dbReference type="ARBA" id="ARBA00022737"/>
    </source>
</evidence>
<dbReference type="InterPro" id="IPR001965">
    <property type="entry name" value="Znf_PHD"/>
</dbReference>
<dbReference type="PANTHER" id="PTHR13793:SF84">
    <property type="entry name" value="E3 UBIQUITIN-PROTEIN LIGASE JADE-2"/>
    <property type="match status" value="1"/>
</dbReference>
<dbReference type="InterPro" id="IPR019786">
    <property type="entry name" value="Zinc_finger_PHD-type_CS"/>
</dbReference>
<dbReference type="InterPro" id="IPR034732">
    <property type="entry name" value="EPHD"/>
</dbReference>
<keyword evidence="4" id="KW-0862">Zinc</keyword>
<feature type="domain" description="PHD-type" evidence="8">
    <location>
        <begin position="169"/>
        <end position="219"/>
    </location>
</feature>
<dbReference type="GO" id="GO:0008270">
    <property type="term" value="F:zinc ion binding"/>
    <property type="evidence" value="ECO:0007669"/>
    <property type="project" value="UniProtKB-KW"/>
</dbReference>
<protein>
    <submittedName>
        <fullName evidence="10">Jade family PHD finger 2</fullName>
    </submittedName>
</protein>
<dbReference type="InterPro" id="IPR019787">
    <property type="entry name" value="Znf_PHD-finger"/>
</dbReference>
<feature type="region of interest" description="Disordered" evidence="7">
    <location>
        <begin position="473"/>
        <end position="507"/>
    </location>
</feature>
<dbReference type="PROSITE" id="PS01359">
    <property type="entry name" value="ZF_PHD_1"/>
    <property type="match status" value="1"/>
</dbReference>
<organism evidence="10 11">
    <name type="scientific">Mastacembelus armatus</name>
    <name type="common">zig-zag eel</name>
    <dbReference type="NCBI Taxonomy" id="205130"/>
    <lineage>
        <taxon>Eukaryota</taxon>
        <taxon>Metazoa</taxon>
        <taxon>Chordata</taxon>
        <taxon>Craniata</taxon>
        <taxon>Vertebrata</taxon>
        <taxon>Euteleostomi</taxon>
        <taxon>Actinopterygii</taxon>
        <taxon>Neopterygii</taxon>
        <taxon>Teleostei</taxon>
        <taxon>Neoteleostei</taxon>
        <taxon>Acanthomorphata</taxon>
        <taxon>Anabantaria</taxon>
        <taxon>Synbranchiformes</taxon>
        <taxon>Mastacembelidae</taxon>
        <taxon>Mastacembelus</taxon>
    </lineage>
</organism>
<dbReference type="FunFam" id="3.30.40.10:FF:000004">
    <property type="entry name" value="Jade family PHD finger 2"/>
    <property type="match status" value="1"/>
</dbReference>
<dbReference type="PROSITE" id="PS50016">
    <property type="entry name" value="ZF_PHD_2"/>
    <property type="match status" value="1"/>
</dbReference>
<dbReference type="InterPro" id="IPR013083">
    <property type="entry name" value="Znf_RING/FYVE/PHD"/>
</dbReference>
<evidence type="ECO:0000313" key="10">
    <source>
        <dbReference type="Ensembl" id="ENSMAMP00000032300.2"/>
    </source>
</evidence>
<dbReference type="Pfam" id="PF13831">
    <property type="entry name" value="PHD_2"/>
    <property type="match status" value="1"/>
</dbReference>
<dbReference type="InterPro" id="IPR011011">
    <property type="entry name" value="Znf_FYVE_PHD"/>
</dbReference>
<evidence type="ECO:0000256" key="7">
    <source>
        <dbReference type="SAM" id="MobiDB-lite"/>
    </source>
</evidence>
<keyword evidence="2" id="KW-0677">Repeat</keyword>
<feature type="domain" description="PHD-type" evidence="9">
    <location>
        <begin position="221"/>
        <end position="335"/>
    </location>
</feature>
<dbReference type="InterPro" id="IPR039548">
    <property type="entry name" value="JADE2_PHD"/>
</dbReference>
<comment type="similarity">
    <text evidence="5">Belongs to the JADE family.</text>
</comment>
<evidence type="ECO:0000256" key="1">
    <source>
        <dbReference type="ARBA" id="ARBA00022723"/>
    </source>
</evidence>
<keyword evidence="1" id="KW-0479">Metal-binding</keyword>
<name>A0A3Q3SXF7_9TELE</name>
<proteinExistence type="inferred from homology"/>
<evidence type="ECO:0000256" key="5">
    <source>
        <dbReference type="ARBA" id="ARBA00038371"/>
    </source>
</evidence>
<evidence type="ECO:0000256" key="6">
    <source>
        <dbReference type="PROSITE-ProRule" id="PRU00146"/>
    </source>
</evidence>
<dbReference type="GeneTree" id="ENSGT00940000158570"/>
<evidence type="ECO:0000256" key="4">
    <source>
        <dbReference type="ARBA" id="ARBA00022833"/>
    </source>
</evidence>
<sequence>AKQKNLHILTASDRVNKPSLAFLQVFRTDFITAMKLPDSAQLSSDDFYVLSDPWRQEWEKGVQVPANLEAIPEPVVRLLPESTGCVSTSRQEEGGTQPPPTQPYSCYDLDDLDVAWLELVNQEFRRMALPELDELMMECVLVELESVCEEKMQQAIETEEGLGIEYDEDVVCDVCRSPEGEDGNEMVFCDKCNVCVHQACYGILKVPQGNWLCRTCALGVQPKCLLCPKRGGALKPTRSGTKWVHVSCALWIPEVSIGCPEKMEPITKVSHIPASRWALSCSLCREHTGTCIQCSMPSCIVAFHVTCAFDHGLEMRTILAENDEVRFKSFCLEHSCTRDQLEREKVSQRKQKLQELEDEFYRLVDPREVAENLGLPVSQVDFVYQFWKLKRKANFNRPLVTLKRDEVDNLAQQEQDVLYRRLKLFTHLRQDLERVRNLCYMVTRREKMKHTLCDLQEKIFNLQIQLLEEDMAGERTQKGEKRKQNGVKERGKERRKSSPEKKKERWKSESGALLKELGLSKSFPLDNSLFDSWLAQSVQITADDMLSHWALGAQHRDKSGSLLSDQVGSLQQFSSCGPARCSGGILVGSLFPQSTPSSLIRPQNSFPVALLSVQALLGKPQSCSSLFFMESSSFFHGVLLTPCLFMLPVKPSSLQHWTMLGECPPPLWRIK</sequence>
<dbReference type="InterPro" id="IPR050701">
    <property type="entry name" value="Histone_Mod_Regulator"/>
</dbReference>
<keyword evidence="11" id="KW-1185">Reference proteome</keyword>
<dbReference type="Gene3D" id="3.30.40.10">
    <property type="entry name" value="Zinc/RING finger domain, C3HC4 (zinc finger)"/>
    <property type="match status" value="2"/>
</dbReference>
<dbReference type="GO" id="GO:0000123">
    <property type="term" value="C:histone acetyltransferase complex"/>
    <property type="evidence" value="ECO:0007669"/>
    <property type="project" value="TreeGrafter"/>
</dbReference>
<dbReference type="CDD" id="cd15680">
    <property type="entry name" value="PHD_JADE2"/>
    <property type="match status" value="1"/>
</dbReference>
<evidence type="ECO:0000259" key="8">
    <source>
        <dbReference type="PROSITE" id="PS50016"/>
    </source>
</evidence>
<dbReference type="PROSITE" id="PS51805">
    <property type="entry name" value="EPHD"/>
    <property type="match status" value="1"/>
</dbReference>
<keyword evidence="3 6" id="KW-0863">Zinc-finger</keyword>
<dbReference type="Ensembl" id="ENSMAMT00000033139.2">
    <property type="protein sequence ID" value="ENSMAMP00000032300.2"/>
    <property type="gene ID" value="ENSMAMG00000021722.2"/>
</dbReference>
<dbReference type="PANTHER" id="PTHR13793">
    <property type="entry name" value="PHD FINGER PROTEINS"/>
    <property type="match status" value="1"/>
</dbReference>
<dbReference type="AlphaFoldDB" id="A0A3Q3SXF7"/>
<accession>A0A3Q3SXF7</accession>
<dbReference type="SUPFAM" id="SSF57903">
    <property type="entry name" value="FYVE/PHD zinc finger"/>
    <property type="match status" value="1"/>
</dbReference>
<reference evidence="10" key="2">
    <citation type="submission" date="2025-09" db="UniProtKB">
        <authorList>
            <consortium name="Ensembl"/>
        </authorList>
    </citation>
    <scope>IDENTIFICATION</scope>
</reference>
<dbReference type="GO" id="GO:0006357">
    <property type="term" value="P:regulation of transcription by RNA polymerase II"/>
    <property type="evidence" value="ECO:0007669"/>
    <property type="project" value="TreeGrafter"/>
</dbReference>
<evidence type="ECO:0000259" key="9">
    <source>
        <dbReference type="PROSITE" id="PS51805"/>
    </source>
</evidence>
<dbReference type="SMART" id="SM00249">
    <property type="entry name" value="PHD"/>
    <property type="match status" value="2"/>
</dbReference>